<evidence type="ECO:0000256" key="1">
    <source>
        <dbReference type="SAM" id="MobiDB-lite"/>
    </source>
</evidence>
<reference evidence="2 3" key="1">
    <citation type="submission" date="2022-05" db="EMBL/GenBank/DDBJ databases">
        <authorList>
            <consortium name="Genoscope - CEA"/>
            <person name="William W."/>
        </authorList>
    </citation>
    <scope>NUCLEOTIDE SEQUENCE [LARGE SCALE GENOMIC DNA]</scope>
</reference>
<proteinExistence type="predicted"/>
<comment type="caution">
    <text evidence="2">The sequence shown here is derived from an EMBL/GenBank/DDBJ whole genome shotgun (WGS) entry which is preliminary data.</text>
</comment>
<organism evidence="2 3">
    <name type="scientific">Porites lobata</name>
    <dbReference type="NCBI Taxonomy" id="104759"/>
    <lineage>
        <taxon>Eukaryota</taxon>
        <taxon>Metazoa</taxon>
        <taxon>Cnidaria</taxon>
        <taxon>Anthozoa</taxon>
        <taxon>Hexacorallia</taxon>
        <taxon>Scleractinia</taxon>
        <taxon>Fungiina</taxon>
        <taxon>Poritidae</taxon>
        <taxon>Porites</taxon>
    </lineage>
</organism>
<dbReference type="EMBL" id="CALNXK010000126">
    <property type="protein sequence ID" value="CAH3163488.1"/>
    <property type="molecule type" value="Genomic_DNA"/>
</dbReference>
<feature type="region of interest" description="Disordered" evidence="1">
    <location>
        <begin position="138"/>
        <end position="159"/>
    </location>
</feature>
<keyword evidence="3" id="KW-1185">Reference proteome</keyword>
<name>A0ABN8QJB8_9CNID</name>
<protein>
    <submittedName>
        <fullName evidence="2">Uncharacterized protein</fullName>
    </submittedName>
</protein>
<dbReference type="Proteomes" id="UP001159405">
    <property type="component" value="Unassembled WGS sequence"/>
</dbReference>
<sequence>MKSWASFLVINKVLRNRGGRKKGTQEKVVSIIERDAEVDDAITGFAQPQILIAGDIFDIDLIYIVAEGRIICQLPQKSILDALLGLLGNCYVFNVSYNQSKAILTFLKQAVLESGRGQTLVTVSSFFNDLGKMRKTKKDKKKSCERESHYAQRKLGPKAPEWLRKLRGKSKEDVDDETKARRKRKALQSLAEEFRLGV</sequence>
<evidence type="ECO:0000313" key="3">
    <source>
        <dbReference type="Proteomes" id="UP001159405"/>
    </source>
</evidence>
<evidence type="ECO:0000313" key="2">
    <source>
        <dbReference type="EMBL" id="CAH3163488.1"/>
    </source>
</evidence>
<accession>A0ABN8QJB8</accession>
<gene>
    <name evidence="2" type="ORF">PLOB_00005843</name>
</gene>